<gene>
    <name evidence="4" type="ORF">DXG03_004001</name>
</gene>
<dbReference type="InterPro" id="IPR018839">
    <property type="entry name" value="Tscrpt-silencing_Clr2_C"/>
</dbReference>
<reference evidence="4" key="2">
    <citation type="submission" date="2021-10" db="EMBL/GenBank/DDBJ databases">
        <title>Phylogenomics reveals ancestral predisposition of the termite-cultivated fungus Termitomyces towards a domesticated lifestyle.</title>
        <authorList>
            <person name="Auxier B."/>
            <person name="Grum-Grzhimaylo A."/>
            <person name="Cardenas M.E."/>
            <person name="Lodge J.D."/>
            <person name="Laessoe T."/>
            <person name="Pedersen O."/>
            <person name="Smith M.E."/>
            <person name="Kuyper T.W."/>
            <person name="Franco-Molano E.A."/>
            <person name="Baroni T.J."/>
            <person name="Aanen D.K."/>
        </authorList>
    </citation>
    <scope>NUCLEOTIDE SEQUENCE</scope>
    <source>
        <strain evidence="4">AP01</strain>
        <tissue evidence="4">Mycelium</tissue>
    </source>
</reference>
<feature type="region of interest" description="Disordered" evidence="1">
    <location>
        <begin position="494"/>
        <end position="550"/>
    </location>
</feature>
<feature type="domain" description="Cryptic loci regulator 2 C-terminal" evidence="2">
    <location>
        <begin position="381"/>
        <end position="580"/>
    </location>
</feature>
<accession>A0A9P7K971</accession>
<keyword evidence="5" id="KW-1185">Reference proteome</keyword>
<dbReference type="GO" id="GO:0030466">
    <property type="term" value="P:silent mating-type cassette heterochromatin formation"/>
    <property type="evidence" value="ECO:0007669"/>
    <property type="project" value="TreeGrafter"/>
</dbReference>
<protein>
    <recommendedName>
        <fullName evidence="6">Cryptic loci regulator 2 N-terminal domain-containing protein</fullName>
    </recommendedName>
</protein>
<evidence type="ECO:0000259" key="2">
    <source>
        <dbReference type="Pfam" id="PF10383"/>
    </source>
</evidence>
<reference evidence="4" key="1">
    <citation type="submission" date="2020-07" db="EMBL/GenBank/DDBJ databases">
        <authorList>
            <person name="Nieuwenhuis M."/>
            <person name="Van De Peppel L.J.J."/>
        </authorList>
    </citation>
    <scope>NUCLEOTIDE SEQUENCE</scope>
    <source>
        <strain evidence="4">AP01</strain>
        <tissue evidence="4">Mycelium</tissue>
    </source>
</reference>
<organism evidence="4 5">
    <name type="scientific">Asterophora parasitica</name>
    <dbReference type="NCBI Taxonomy" id="117018"/>
    <lineage>
        <taxon>Eukaryota</taxon>
        <taxon>Fungi</taxon>
        <taxon>Dikarya</taxon>
        <taxon>Basidiomycota</taxon>
        <taxon>Agaricomycotina</taxon>
        <taxon>Agaricomycetes</taxon>
        <taxon>Agaricomycetidae</taxon>
        <taxon>Agaricales</taxon>
        <taxon>Tricholomatineae</taxon>
        <taxon>Lyophyllaceae</taxon>
        <taxon>Asterophora</taxon>
    </lineage>
</organism>
<dbReference type="Pfam" id="PF16761">
    <property type="entry name" value="Clr2_transil"/>
    <property type="match status" value="1"/>
</dbReference>
<feature type="non-terminal residue" evidence="4">
    <location>
        <position position="1"/>
    </location>
</feature>
<proteinExistence type="predicted"/>
<dbReference type="GO" id="GO:0070824">
    <property type="term" value="C:SHREC complex"/>
    <property type="evidence" value="ECO:0007669"/>
    <property type="project" value="InterPro"/>
</dbReference>
<feature type="domain" description="Cryptic loci regulator 2 N-terminal" evidence="3">
    <location>
        <begin position="3"/>
        <end position="35"/>
    </location>
</feature>
<evidence type="ECO:0000259" key="3">
    <source>
        <dbReference type="Pfam" id="PF16761"/>
    </source>
</evidence>
<dbReference type="Proteomes" id="UP000775547">
    <property type="component" value="Unassembled WGS sequence"/>
</dbReference>
<dbReference type="PANTHER" id="PTHR38046:SF1">
    <property type="entry name" value="CRYPTIC LOCI REGULATOR 2"/>
    <property type="match status" value="1"/>
</dbReference>
<evidence type="ECO:0008006" key="6">
    <source>
        <dbReference type="Google" id="ProtNLM"/>
    </source>
</evidence>
<dbReference type="InterPro" id="IPR038986">
    <property type="entry name" value="Clr2"/>
</dbReference>
<dbReference type="OrthoDB" id="2421327at2759"/>
<dbReference type="GO" id="GO:0031934">
    <property type="term" value="C:mating-type region heterochromatin"/>
    <property type="evidence" value="ECO:0007669"/>
    <property type="project" value="TreeGrafter"/>
</dbReference>
<dbReference type="GO" id="GO:0033553">
    <property type="term" value="C:rDNA heterochromatin"/>
    <property type="evidence" value="ECO:0007669"/>
    <property type="project" value="TreeGrafter"/>
</dbReference>
<feature type="region of interest" description="Disordered" evidence="1">
    <location>
        <begin position="50"/>
        <end position="71"/>
    </location>
</feature>
<evidence type="ECO:0000256" key="1">
    <source>
        <dbReference type="SAM" id="MobiDB-lite"/>
    </source>
</evidence>
<dbReference type="Pfam" id="PF10383">
    <property type="entry name" value="Clr2"/>
    <property type="match status" value="1"/>
</dbReference>
<evidence type="ECO:0000313" key="4">
    <source>
        <dbReference type="EMBL" id="KAG5641893.1"/>
    </source>
</evidence>
<evidence type="ECO:0000313" key="5">
    <source>
        <dbReference type="Proteomes" id="UP000775547"/>
    </source>
</evidence>
<name>A0A9P7K971_9AGAR</name>
<feature type="compositionally biased region" description="Low complexity" evidence="1">
    <location>
        <begin position="534"/>
        <end position="543"/>
    </location>
</feature>
<dbReference type="AlphaFoldDB" id="A0A9P7K971"/>
<sequence>SPGRRYRSINEFIPHAIWLYEDATMNPANCLCKYCQKRPQKEVTASMAPGILQTTHSTPTPSRPRVPRPKAARVPQGIRGKVYAAVQKTPIPTLSKSAHVHHKATMLVERNSDLRAASSKTSMKLQRWFRTGELLWCALNPTIKGSNNVAIEFWPGLVDEVKLKTAPIPHHADAVTDDAKNATPWSIRQSTQYRLQLLGVNHSILVSDDQVLPYQAHAPPNELIQALKAFPTHRLNFDREILSRFNPCPKDGTPNFDHAVAAYAMAVQIGLSLSGYWCLTDEWAFEYTAPTIKASAPPEPSASQGPTSLQAVNANNMSISSGPSSQPNSYLQPYPPSLYYPNISGPTSDMTPADVQRLSARMVGKVASPPAGSPPLTQMRFQGVWWGAERIWVDEFIRLKVPRRCIAPKGAEHILAPAGPGKSAREVWLKKGMADMSEIGAGARGVFMRLDGLFVVDAVQYDGTLRKECRASGMLYELADDDWEDPDAIKNTLAATDKPIPSAENDDPASRPANPEPAAVVDTIPPIPNPPLPSSQLSHPSSSSRHHLPEAPDGYVFRPILTEGHEAVLSLSMISGRYYPRILSHPLLETTLNAALSNPLENGGLLESNNLWALEGLSAGFHNSVDPIQYKTSRTKMVEDADTTAMKELETHKQETLRELDGTMDDVMEVDP</sequence>
<dbReference type="EMBL" id="JABCKV010000237">
    <property type="protein sequence ID" value="KAG5641893.1"/>
    <property type="molecule type" value="Genomic_DNA"/>
</dbReference>
<dbReference type="PANTHER" id="PTHR38046">
    <property type="entry name" value="CRYPTIC LOCI REGULATOR 2"/>
    <property type="match status" value="1"/>
</dbReference>
<comment type="caution">
    <text evidence="4">The sequence shown here is derived from an EMBL/GenBank/DDBJ whole genome shotgun (WGS) entry which is preliminary data.</text>
</comment>
<dbReference type="InterPro" id="IPR031915">
    <property type="entry name" value="Clr2_N"/>
</dbReference>